<name>A0AAW2GPP9_9HYME</name>
<protein>
    <submittedName>
        <fullName evidence="1">Uncharacterized protein</fullName>
    </submittedName>
</protein>
<reference evidence="1 2" key="1">
    <citation type="submission" date="2023-03" db="EMBL/GenBank/DDBJ databases">
        <title>High recombination rates correlate with genetic variation in Cardiocondyla obscurior ants.</title>
        <authorList>
            <person name="Errbii M."/>
        </authorList>
    </citation>
    <scope>NUCLEOTIDE SEQUENCE [LARGE SCALE GENOMIC DNA]</scope>
    <source>
        <strain evidence="1">Alpha-2009</strain>
        <tissue evidence="1">Whole body</tissue>
    </source>
</reference>
<sequence length="81" mass="9265">MKMLNDLFSVATYARSTGSSVSLNLQPKDHIHHIVTPQHPLATIKHLNKRRRTDDVSKLPSVRIIVPEISRTVELREINEN</sequence>
<dbReference type="EMBL" id="JADYXP020000003">
    <property type="protein sequence ID" value="KAL0129219.1"/>
    <property type="molecule type" value="Genomic_DNA"/>
</dbReference>
<gene>
    <name evidence="1" type="ORF">PUN28_004123</name>
</gene>
<keyword evidence="2" id="KW-1185">Reference proteome</keyword>
<evidence type="ECO:0000313" key="1">
    <source>
        <dbReference type="EMBL" id="KAL0129219.1"/>
    </source>
</evidence>
<organism evidence="1 2">
    <name type="scientific">Cardiocondyla obscurior</name>
    <dbReference type="NCBI Taxonomy" id="286306"/>
    <lineage>
        <taxon>Eukaryota</taxon>
        <taxon>Metazoa</taxon>
        <taxon>Ecdysozoa</taxon>
        <taxon>Arthropoda</taxon>
        <taxon>Hexapoda</taxon>
        <taxon>Insecta</taxon>
        <taxon>Pterygota</taxon>
        <taxon>Neoptera</taxon>
        <taxon>Endopterygota</taxon>
        <taxon>Hymenoptera</taxon>
        <taxon>Apocrita</taxon>
        <taxon>Aculeata</taxon>
        <taxon>Formicoidea</taxon>
        <taxon>Formicidae</taxon>
        <taxon>Myrmicinae</taxon>
        <taxon>Cardiocondyla</taxon>
    </lineage>
</organism>
<dbReference type="Proteomes" id="UP001430953">
    <property type="component" value="Unassembled WGS sequence"/>
</dbReference>
<accession>A0AAW2GPP9</accession>
<dbReference type="AlphaFoldDB" id="A0AAW2GPP9"/>
<comment type="caution">
    <text evidence="1">The sequence shown here is derived from an EMBL/GenBank/DDBJ whole genome shotgun (WGS) entry which is preliminary data.</text>
</comment>
<evidence type="ECO:0000313" key="2">
    <source>
        <dbReference type="Proteomes" id="UP001430953"/>
    </source>
</evidence>
<proteinExistence type="predicted"/>